<dbReference type="AlphaFoldDB" id="U6RG52"/>
<dbReference type="SFLD" id="SFLDS00029">
    <property type="entry name" value="Radical_SAM"/>
    <property type="match status" value="1"/>
</dbReference>
<organism evidence="8 9">
    <name type="scientific">Phocaeicola massiliensis B84634 = Timone 84634 = DSM 17679 = JCM 13223</name>
    <dbReference type="NCBI Taxonomy" id="1121098"/>
    <lineage>
        <taxon>Bacteria</taxon>
        <taxon>Pseudomonadati</taxon>
        <taxon>Bacteroidota</taxon>
        <taxon>Bacteroidia</taxon>
        <taxon>Bacteroidales</taxon>
        <taxon>Bacteroidaceae</taxon>
        <taxon>Phocaeicola</taxon>
    </lineage>
</organism>
<keyword evidence="4" id="KW-0408">Iron</keyword>
<accession>U6RG52</accession>
<dbReference type="HOGENOM" id="CLU_910968_0_0_10"/>
<evidence type="ECO:0000256" key="1">
    <source>
        <dbReference type="ARBA" id="ARBA00001966"/>
    </source>
</evidence>
<keyword evidence="3" id="KW-0479">Metal-binding</keyword>
<dbReference type="PANTHER" id="PTHR11228:SF7">
    <property type="entry name" value="PQQA PEPTIDE CYCLASE"/>
    <property type="match status" value="1"/>
</dbReference>
<comment type="cofactor">
    <cofactor evidence="1">
        <name>[4Fe-4S] cluster</name>
        <dbReference type="ChEBI" id="CHEBI:49883"/>
    </cofactor>
</comment>
<dbReference type="OrthoDB" id="7021155at2"/>
<dbReference type="GeneID" id="60061919"/>
<evidence type="ECO:0000256" key="5">
    <source>
        <dbReference type="ARBA" id="ARBA00023014"/>
    </source>
</evidence>
<protein>
    <submittedName>
        <fullName evidence="8">Radical SAM additional 4Fe4S-binding SPASM domain-containing protein</fullName>
    </submittedName>
</protein>
<sequence>MRLIKNIIKSFDDFKILKEKLQTVNQNNGLINSIRIYLTESCNANCNHCFNKGIREDRHMDTAKAEMLFNYFASNGIKNLKIMGGEPTVHPDFLTLYNLSQQKFDSVALFTNGLNAEITKITPRNTDAIIYNFLFINRQFDSNKYLPSSNFARIFEIVIDGNTDIQKLKNEIQHTQQELSKKRIQQYYFQITLNCIEQIFIKKEDINRKFREIISFILSKYPNHLSFDHTIPLCFWEEESINLMNKYNLSYYKATCRGTDFGLVDSKFNLLHCNQFQEVITPIFINDKTISFIRLNNLLKIANLNKKIFNLKNKCIDCQFFDTYCTGGCLAHKRTSQ</sequence>
<comment type="caution">
    <text evidence="8">The sequence shown here is derived from an EMBL/GenBank/DDBJ whole genome shotgun (WGS) entry which is preliminary data.</text>
</comment>
<dbReference type="eggNOG" id="COG0535">
    <property type="taxonomic scope" value="Bacteria"/>
</dbReference>
<evidence type="ECO:0000313" key="9">
    <source>
        <dbReference type="Proteomes" id="UP000017831"/>
    </source>
</evidence>
<dbReference type="InterPro" id="IPR007197">
    <property type="entry name" value="rSAM"/>
</dbReference>
<keyword evidence="9" id="KW-1185">Reference proteome</keyword>
<evidence type="ECO:0000256" key="4">
    <source>
        <dbReference type="ARBA" id="ARBA00023004"/>
    </source>
</evidence>
<evidence type="ECO:0000256" key="3">
    <source>
        <dbReference type="ARBA" id="ARBA00022723"/>
    </source>
</evidence>
<dbReference type="InterPro" id="IPR058240">
    <property type="entry name" value="rSAM_sf"/>
</dbReference>
<feature type="coiled-coil region" evidence="6">
    <location>
        <begin position="158"/>
        <end position="185"/>
    </location>
</feature>
<dbReference type="InterPro" id="IPR050377">
    <property type="entry name" value="Radical_SAM_PqqE_MftC-like"/>
</dbReference>
<proteinExistence type="predicted"/>
<evidence type="ECO:0000256" key="2">
    <source>
        <dbReference type="ARBA" id="ARBA00022691"/>
    </source>
</evidence>
<evidence type="ECO:0000313" key="8">
    <source>
        <dbReference type="EMBL" id="EOA54741.1"/>
    </source>
</evidence>
<reference evidence="8 9" key="1">
    <citation type="submission" date="2013-04" db="EMBL/GenBank/DDBJ databases">
        <title>The Genome Sequence of Bacteroides massiliensis DSM 17679.</title>
        <authorList>
            <consortium name="The Broad Institute Genomics Platform"/>
            <person name="Earl A."/>
            <person name="Ward D."/>
            <person name="Feldgarden M."/>
            <person name="Gevers D."/>
            <person name="Martens E."/>
            <person name="Fenner L."/>
            <person name="Roux V."/>
            <person name="Mallet M.N."/>
            <person name="Raoult D."/>
            <person name="Walker B."/>
            <person name="Young S."/>
            <person name="Zeng Q."/>
            <person name="Gargeya S."/>
            <person name="Fitzgerald M."/>
            <person name="Haas B."/>
            <person name="Abouelleil A."/>
            <person name="Allen A.W."/>
            <person name="Alvarado L."/>
            <person name="Arachchi H.M."/>
            <person name="Berlin A.M."/>
            <person name="Chapman S.B."/>
            <person name="Gainer-Dewar J."/>
            <person name="Goldberg J."/>
            <person name="Griggs A."/>
            <person name="Gujja S."/>
            <person name="Hansen M."/>
            <person name="Howarth C."/>
            <person name="Imamovic A."/>
            <person name="Ireland A."/>
            <person name="Larimer J."/>
            <person name="McCowan C."/>
            <person name="Murphy C."/>
            <person name="Pearson M."/>
            <person name="Poon T.W."/>
            <person name="Priest M."/>
            <person name="Roberts A."/>
            <person name="Saif S."/>
            <person name="Shea T."/>
            <person name="Sisk P."/>
            <person name="Sykes S."/>
            <person name="Wortman J."/>
            <person name="Nusbaum C."/>
            <person name="Birren B."/>
        </authorList>
    </citation>
    <scope>NUCLEOTIDE SEQUENCE [LARGE SCALE GENOMIC DNA]</scope>
    <source>
        <strain evidence="9">B84634 / Timone 84634 / DSM 17679 / JCM 13223</strain>
    </source>
</reference>
<dbReference type="PANTHER" id="PTHR11228">
    <property type="entry name" value="RADICAL SAM DOMAIN PROTEIN"/>
    <property type="match status" value="1"/>
</dbReference>
<dbReference type="SUPFAM" id="SSF102114">
    <property type="entry name" value="Radical SAM enzymes"/>
    <property type="match status" value="1"/>
</dbReference>
<gene>
    <name evidence="8" type="ORF">HMPREF1534_02134</name>
</gene>
<dbReference type="STRING" id="1121098.HMPREF1534_02134"/>
<dbReference type="GO" id="GO:0051536">
    <property type="term" value="F:iron-sulfur cluster binding"/>
    <property type="evidence" value="ECO:0007669"/>
    <property type="project" value="UniProtKB-KW"/>
</dbReference>
<dbReference type="InterPro" id="IPR013785">
    <property type="entry name" value="Aldolase_TIM"/>
</dbReference>
<evidence type="ECO:0000256" key="6">
    <source>
        <dbReference type="SAM" id="Coils"/>
    </source>
</evidence>
<dbReference type="Pfam" id="PF04055">
    <property type="entry name" value="Radical_SAM"/>
    <property type="match status" value="1"/>
</dbReference>
<keyword evidence="5" id="KW-0411">Iron-sulfur</keyword>
<dbReference type="RefSeq" id="WP_005940716.1">
    <property type="nucleotide sequence ID" value="NZ_KB890363.1"/>
</dbReference>
<name>U6RG52_9BACT</name>
<feature type="domain" description="Radical SAM core" evidence="7">
    <location>
        <begin position="37"/>
        <end position="117"/>
    </location>
</feature>
<keyword evidence="6" id="KW-0175">Coiled coil</keyword>
<dbReference type="SFLD" id="SFLDG01067">
    <property type="entry name" value="SPASM/twitch_domain_containing"/>
    <property type="match status" value="1"/>
</dbReference>
<dbReference type="PATRIC" id="fig|1121098.3.peg.2170"/>
<keyword evidence="2" id="KW-0949">S-adenosyl-L-methionine</keyword>
<dbReference type="Proteomes" id="UP000017831">
    <property type="component" value="Unassembled WGS sequence"/>
</dbReference>
<dbReference type="GO" id="GO:0046872">
    <property type="term" value="F:metal ion binding"/>
    <property type="evidence" value="ECO:0007669"/>
    <property type="project" value="UniProtKB-KW"/>
</dbReference>
<dbReference type="GO" id="GO:0003824">
    <property type="term" value="F:catalytic activity"/>
    <property type="evidence" value="ECO:0007669"/>
    <property type="project" value="InterPro"/>
</dbReference>
<evidence type="ECO:0000259" key="7">
    <source>
        <dbReference type="Pfam" id="PF04055"/>
    </source>
</evidence>
<dbReference type="EMBL" id="AQHY01000025">
    <property type="protein sequence ID" value="EOA54741.1"/>
    <property type="molecule type" value="Genomic_DNA"/>
</dbReference>
<dbReference type="Gene3D" id="3.20.20.70">
    <property type="entry name" value="Aldolase class I"/>
    <property type="match status" value="1"/>
</dbReference>